<keyword evidence="2" id="KW-0472">Membrane</keyword>
<reference evidence="3" key="1">
    <citation type="journal article" date="2012" name="Science">
        <title>Fermentation, hydrogen, and sulfur metabolism in multiple uncultivated bacterial phyla.</title>
        <authorList>
            <person name="Wrighton K.C."/>
            <person name="Thomas B.C."/>
            <person name="Sharon I."/>
            <person name="Miller C.S."/>
            <person name="Castelle C.J."/>
            <person name="VerBerkmoes N.C."/>
            <person name="Wilkins M.J."/>
            <person name="Hettich R.L."/>
            <person name="Lipton M.S."/>
            <person name="Williams K.H."/>
            <person name="Long P.E."/>
            <person name="Banfield J.F."/>
        </authorList>
    </citation>
    <scope>NUCLEOTIDE SEQUENCE [LARGE SCALE GENOMIC DNA]</scope>
</reference>
<evidence type="ECO:0000256" key="2">
    <source>
        <dbReference type="SAM" id="Phobius"/>
    </source>
</evidence>
<gene>
    <name evidence="3" type="ORF">ACD_3C00233G0001</name>
</gene>
<comment type="caution">
    <text evidence="3">The sequence shown here is derived from an EMBL/GenBank/DDBJ whole genome shotgun (WGS) entry which is preliminary data.</text>
</comment>
<name>K2FW94_9BACT</name>
<evidence type="ECO:0000313" key="3">
    <source>
        <dbReference type="EMBL" id="EKE27248.1"/>
    </source>
</evidence>
<sequence length="4232" mass="495718">MPEQSQYSKIQQSISYFLIFAILFLNSFQIPMIDKTSAASWVNIELISIIVHEDVYGSISSRIKRYAEDIQTKLNNTKALIYTVPRDITPQKIAALNEKLFYEWDWSGPSRLVWTVLVWDIPLPVIHNQEKTFLSIFPYVDFNEKNFIFDASEWFYSQTEENISDPNPEIWHSIIAPNTQDPETNKIKLIDFFDKDHDYYTKSWVFSKALSDPYVFYYDGKRDEQIVSYSLWKWYQLFLNNIEDIAYFRYTKYLAKDISDAFYASTNKESNDALKDAWAANPDLLQYVNANLGNSWPDLTKTPDVMTKKVIETLTKNFFQIFSDKYIGDILKYVYNTGRYWNTKNTRVDTVISIISKQDNTMKRILKDTNTSLEWFTDNLLKKWLARNIAVPIKIEESKHRRYETGSEGAYSCDWYSKEEYWDFSENNWVWVLENFYYWKIWSSLTRANECSVIKWSQRTADNKSNLVEATRAQITTQAFIQWDIDLLKNSPNVQTCLLGSDYKTMSLWWGYSLLNINSGATASGWQIVLNATDYRSATIPIYNAAWWKEIWYNSSTDVQDSKTDVAWKTIKGTSVNDCLEYNLLYTSPDDLSPWKWRCDSAYAFHQSKYAYDPYSWSKFEDIFKNATPWKVYFSSSDYSYHNRYLFLDWSGVGTNKSYLIWDKEMGCNYNIIHSNYHYKRLLWIVEHKSPNNDEYWSQLKNMSTPSLPVDRNRYVDFTSAKWNQKKFEYPNLFRILIAESRDLNYDFAKKKIKEHLDAKSTELNAIIASENPAWLGWLDKEVYDLLKVNNAQYPSNVDFYNEISKNTVLLDEIVKYVLWLNMNSAELKYKYVFEHYLDIDWNAKSLDAGHKNDYEIAYLGGKWDAENMYVRLNPEKSQDNMTNDKTKNIASNYARFQATLAASKMTNQTRWSQQSSDFKCWPPDGVPIFQWMSAIMCWLNTLVPPIAISASSCTSSTLWIAWTSTSTDFWWDYPAVTNPKYNDDENKNQIPDWAELIKDWKLDLVSDKWMYWYSKTIKIKANLFSSGSELIAVDNYSKVQLDVVKLDIYDNSKKQNVYTKKASDDPIAYKNILTPYISFNPTKVQSKWWVANFAFSSKSRDADVYVRATISTLDKNKKVAVFKQSDDFLVRIRWITLDVSPIVNGSMSSSFEAWSASEIDFKIRTFTKENAPINNQVPIYLNVYNELWANIEKDILIHSSTYKYKSPILTKAWEYRFVFRDKLWIETTQTLNVNPSKIKEIRLTPSSTQFVKWNEADVLVELYDGHGNRARWELYNVTWTISGKWEFSENSKWTLNKWMLEWFANFKVRNTWGKWEMKLKLKVENSSAESEITLEAVEYAKIRVNIENKDKIIVWWDKHKLTLDITDNDNKTLTKFNWVAYFEMPELYGVIQPNFTKIKNGKLTEDVYFVPNFVAGRNLKLNVSVPGIDVTENNTITVLPDKPLYVGLTNSKSKLEAKAWVSSVLKAALYDRYWNLTFNDSAHKVTFEIPAEFKKYTNFAWTAFTENDNLANWVAKTNVYATDLPGSAFITAKVTPWLEGNWYVQTDKSWNKIDIPGMSENIVPFDSYYLFNKSKIDNIDYNSLYTILQWSNYWDITKPWYLWWELLFNKNGRSLGVTAILNNPYIKQTAFGFTPGWKYLASEWASKDQTMSIEADLSSSSNWTSIDLYDSVYKELVAKAWLNLWSDTELVNCTSNADKDISKCQVPQNSSFIVLKWVGDVKIKDAAKKLTLEMNDFSIFSIADDWKITKDPWVKFELDTEADWNLLWVRLTMNGEQIWYLGIKFKTDNISVHDSSLFPGVLNNNKNQIVIEYLSSEYGYDYNYLWTSSHWAKWISFYKIDSTEAEGIDKNLVSSNWKIGLENYSEQAWIWWEWENKMLLEFAGWSSIWESTRFYHTYSMINLWDPVVSLGTKKSDPSDFDKSVWKKILEEKSSKIESYKKMDFNADWSPDIVAFYENWYIELLANYNGNYKNMWNLAYISDAGRARKWVWDFSWDKNKDWNRYDDIAFVDKNGNLGILDNELGKFTRIKPIILDIANGKETALNWAIQQLELFDMDNDGKTDIVTVDDSGELNILYWAWKEVDKHKWKLVFFKKMIDNTLWMTLWTSVTKNWGAIYYDSLAQIKDSWDHAQHLSDSQSLLSDFKSWQWNADNSEVLKTMLDKLVYYQEKYQDTASWSVSQAEKEKAILSAVWTDANGNPNTDVANEIIQAQKSLTVLNWAWMTNIDNINPGLQEKTRTFMRSQFAEANKVWIEKSFSDANWKFLKSNDIINVTLKITNNWSSPIKNVIYYDSNKNFLKHDWESVYTLAIGKNTFTRNLKIKDDGEFDLAFDDFSLNPWETATIIYKLKMPTVSFGKVLVWLLQKNDNYGDIALNPSNQCWANQVIWASIWARSYNKWLQKFEDTTKLPDAIEKNKKDDNNNWIPDYIEEVTKNQKDDPDKAIEYSKEQLELFNKDSNGNWIPDKDEETWWSVFEFDADDWEISVGGLNAANVDAINSWIDNLVNGLGCWFWWGACISMPMNWAPLAPGGSPTLFWMPISTWIWLVWNSTALPLFSFPTSCGPIVIWPPCPAWAWWMFGPPMWGWSSQFRLFITPTITWAVWMAMCLWPNSSAYVKSPWVDPLVPGWQCIVAAAPMAWCSDDGSDWNVSSVGYSTNYGWTSVSSSNSFINANACTKKQEAKETISSTTHDNIIKYMLGDKSVTKDILSDAAVQHWWLSPETGPLIWFWWWWEDSEASLDVNIDWNALMNLDMWNVVKVNFSRVSSFPDYIMDWVTRQLEEIINKLTTLPTLYIILPDFSWFADSGWSNIISNFGKAKDNLSKKETEKNKKAIASSDPASFTNAKDKLKWLTKKIWIQGTSDNMKAAYEVMSNLPLIKMQSEMIDINIPWAWPEDLTKLIEKAKQKHKQYKAEVARAKEDWQEMAWKPWYDKHFKVLLDAENLVQSLEKNVQTLEEYKKFPSKFRKYLTWKENFVTQIMCNLDIINKVTWWWITENWKRFKSWVELIVLLKAILKSYQLIIDVFADFNATCSVCHNERNNLTYWLIKLISALIPKLPIIVFPKWPDIIIDLHNIRAWLSINVPEFRFKVVPIVLPELPDLYLPKVPTVTLSISLPSIPVIPALPELPDLPELPSLPEVKLPDLPPPPKIPNIFWSISAALQLVKLVAKVLCLYRKIGQLLPPEWRAWDAIAWMTERNWVLPMDKLMIDVPQFSIPFVDAIKVTSYVNLEFDVDFIVEMAKSTLEPFNRFANDMSNLWWGIKLPDLDLRPLAPDDINMDINVSGGPQGYNDKTEQKNIAYIATLAWLTIWWIAQIVKWIENWKEELELVEIKEMLREGTSKLATSNDPKEKLIYNTINRAIDFDASENNPFIKNLEDKNNEKYSILKNILKEEIKKNTILSNEFKLIEDWKKSIKDFSPLQKMKNDAIKVSAINAKDNNLMSSLEKNQSRITGSLEKLSSGKWTEAEDIKSSWDEIMSKVKDWLETFKKELKEWIPVEVSTSSVPLSYASAESSSSSKWLDYSYDYKWVYVINSAWKQTRLFDYLDEVDKDSNVIELDYDKDSDQDVVYKMWNSLYLKTNLSKNPASSNHISWVESKKDISDINGFLWIQSKSTDVPLAPNFFQELVASSNNINFNFIPSNKAKDNSFRLEYYDQINRFDVTDNQKQFNKSIYPYSRMNLVDLVTNMRDENILSTKPWLIIKSNFATIDVWVWTAIVKMPDYKVMWAWESIIIQQWKTIYAGESGLTIKYKLDWDDNYKIVSLDRRTNLEFLDKASITVMSGNMILMYSSITEFKWNISELRWFPVQPKMNIEFANNNWYANISYAWWWLLTIDNGSVYEMYWLGEKNDRYSVNLSRENSFYYAKLYEFSKGKKSNITSLSLMAPQFEADQEPPLIWFEDGIKIPVYKKQIKNLKQYIDDVSWISEIYIDFDPTADSSWDGIVDNDKDSLNPNNSYNVHKWNTWFDVEFWAFDKLFKKKILISVKDNNENIATSLIDLEVYSPVPQISDAELGKVTWSIDESISDEPIDIMRYRDWVLEKIRTTSQDKTQDNWNFNISWLASASWAVIKSWDNVIANIDEETWKIDIKDNKYSVSVLGADKDNKTRMQIYSIDKWNIIYEQSFSLPANENIQWVPAFENLNRWIYFKADNPSYSLLKNAIDAPTLPNWAFIKNAETNKAILWIGKDWNIYIMDGSYKLVYSAKWNHILLNIITWDGNQIGSLYFKINSVYIIK</sequence>
<proteinExistence type="predicted"/>
<keyword evidence="2" id="KW-0812">Transmembrane</keyword>
<keyword evidence="2" id="KW-1133">Transmembrane helix</keyword>
<evidence type="ECO:0000256" key="1">
    <source>
        <dbReference type="SAM" id="Coils"/>
    </source>
</evidence>
<feature type="coiled-coil region" evidence="1">
    <location>
        <begin position="2900"/>
        <end position="2957"/>
    </location>
</feature>
<protein>
    <submittedName>
        <fullName evidence="3">Uncharacterized protein</fullName>
    </submittedName>
</protein>
<dbReference type="EMBL" id="AMFJ01000507">
    <property type="protein sequence ID" value="EKE27248.1"/>
    <property type="molecule type" value="Genomic_DNA"/>
</dbReference>
<accession>K2FW94</accession>
<organism evidence="3">
    <name type="scientific">uncultured bacterium</name>
    <name type="common">gcode 4</name>
    <dbReference type="NCBI Taxonomy" id="1234023"/>
    <lineage>
        <taxon>Bacteria</taxon>
        <taxon>environmental samples</taxon>
    </lineage>
</organism>
<keyword evidence="1" id="KW-0175">Coiled coil</keyword>
<feature type="transmembrane region" description="Helical" evidence="2">
    <location>
        <begin position="14"/>
        <end position="33"/>
    </location>
</feature>